<reference evidence="4" key="1">
    <citation type="journal article" date="2019" name="Int. J. Syst. Evol. Microbiol.">
        <title>The Global Catalogue of Microorganisms (GCM) 10K type strain sequencing project: providing services to taxonomists for standard genome sequencing and annotation.</title>
        <authorList>
            <consortium name="The Broad Institute Genomics Platform"/>
            <consortium name="The Broad Institute Genome Sequencing Center for Infectious Disease"/>
            <person name="Wu L."/>
            <person name="Ma J."/>
        </authorList>
    </citation>
    <scope>NUCLEOTIDE SEQUENCE [LARGE SCALE GENOMIC DNA]</scope>
    <source>
        <strain evidence="4">ZS-22-S1</strain>
    </source>
</reference>
<accession>A0ABV9S7Z6</accession>
<dbReference type="RefSeq" id="WP_378059322.1">
    <property type="nucleotide sequence ID" value="NZ_JBHSIS010000017.1"/>
</dbReference>
<organism evidence="3 4">
    <name type="scientific">Actinophytocola glycyrrhizae</name>
    <dbReference type="NCBI Taxonomy" id="2044873"/>
    <lineage>
        <taxon>Bacteria</taxon>
        <taxon>Bacillati</taxon>
        <taxon>Actinomycetota</taxon>
        <taxon>Actinomycetes</taxon>
        <taxon>Pseudonocardiales</taxon>
        <taxon>Pseudonocardiaceae</taxon>
    </lineage>
</organism>
<dbReference type="Pfam" id="PF09348">
    <property type="entry name" value="DUF1990"/>
    <property type="match status" value="1"/>
</dbReference>
<evidence type="ECO:0000256" key="1">
    <source>
        <dbReference type="SAM" id="MobiDB-lite"/>
    </source>
</evidence>
<evidence type="ECO:0000313" key="4">
    <source>
        <dbReference type="Proteomes" id="UP001595859"/>
    </source>
</evidence>
<sequence>MHADPPAALAALRGREVNYDRAEVRRPEWNLDEHRCTLGVEPPGPASVGGPWAVACDLLRDYEFTPPAIVRAVYDPTVPLLGREMLLEGRFSALRFEMGVRITSLILSGDPEHDVFGWGYETLAGHLERGEVVYRVIKHRPSGRVEFCATSHSQVDPRLGPVLRLGWLLFGRRTQLRFYGEIQRRLRDLVRQRLDATGTTPPRRPVEGHDGLVAVPSGVDPHPLDRFALYRHDPARSRLRAS</sequence>
<protein>
    <submittedName>
        <fullName evidence="3">DUF1990 family protein</fullName>
    </submittedName>
</protein>
<gene>
    <name evidence="3" type="ORF">ACFPCV_27890</name>
</gene>
<name>A0ABV9S7Z6_9PSEU</name>
<dbReference type="EMBL" id="JBHSIS010000017">
    <property type="protein sequence ID" value="MFC4857337.1"/>
    <property type="molecule type" value="Genomic_DNA"/>
</dbReference>
<feature type="domain" description="DUF1990" evidence="2">
    <location>
        <begin position="27"/>
        <end position="176"/>
    </location>
</feature>
<evidence type="ECO:0000259" key="2">
    <source>
        <dbReference type="Pfam" id="PF09348"/>
    </source>
</evidence>
<dbReference type="Proteomes" id="UP001595859">
    <property type="component" value="Unassembled WGS sequence"/>
</dbReference>
<feature type="region of interest" description="Disordered" evidence="1">
    <location>
        <begin position="196"/>
        <end position="218"/>
    </location>
</feature>
<proteinExistence type="predicted"/>
<evidence type="ECO:0000313" key="3">
    <source>
        <dbReference type="EMBL" id="MFC4857337.1"/>
    </source>
</evidence>
<dbReference type="InterPro" id="IPR018960">
    <property type="entry name" value="DUF1990"/>
</dbReference>
<keyword evidence="4" id="KW-1185">Reference proteome</keyword>
<comment type="caution">
    <text evidence="3">The sequence shown here is derived from an EMBL/GenBank/DDBJ whole genome shotgun (WGS) entry which is preliminary data.</text>
</comment>